<evidence type="ECO:0008006" key="3">
    <source>
        <dbReference type="Google" id="ProtNLM"/>
    </source>
</evidence>
<sequence>MADMAGLALGVVSLGITVCKGIITYADAVSSYSGDVKSLSNLATNLDRNLRIAQETINRHVSSTASDTGPSQTNTALSTMQPSTAMVETEKASQDTITTSLSVSSVGACIKSCEADLRALESLVDDLAGVPLSNPTFRESCRRVFKKLTYALHSEKKAEMEHRMNSVNSTLQVALQNLGINISLDQTDLVKKAHAETAAKIDQNSAAIMLHRGRNPNRRVTKGNDKGD</sequence>
<accession>A0A9P8XSC3</accession>
<dbReference type="AlphaFoldDB" id="A0A9P8XSC3"/>
<dbReference type="Proteomes" id="UP000756346">
    <property type="component" value="Unassembled WGS sequence"/>
</dbReference>
<gene>
    <name evidence="1" type="ORF">B0I36DRAFT_389390</name>
</gene>
<dbReference type="OrthoDB" id="1577640at2759"/>
<keyword evidence="2" id="KW-1185">Reference proteome</keyword>
<dbReference type="GeneID" id="70190874"/>
<evidence type="ECO:0000313" key="2">
    <source>
        <dbReference type="Proteomes" id="UP000756346"/>
    </source>
</evidence>
<proteinExistence type="predicted"/>
<dbReference type="RefSeq" id="XP_046005479.1">
    <property type="nucleotide sequence ID" value="XM_046161328.1"/>
</dbReference>
<dbReference type="EMBL" id="JAGTJQ010000013">
    <property type="protein sequence ID" value="KAH7014512.1"/>
    <property type="molecule type" value="Genomic_DNA"/>
</dbReference>
<organism evidence="1 2">
    <name type="scientific">Microdochium trichocladiopsis</name>
    <dbReference type="NCBI Taxonomy" id="1682393"/>
    <lineage>
        <taxon>Eukaryota</taxon>
        <taxon>Fungi</taxon>
        <taxon>Dikarya</taxon>
        <taxon>Ascomycota</taxon>
        <taxon>Pezizomycotina</taxon>
        <taxon>Sordariomycetes</taxon>
        <taxon>Xylariomycetidae</taxon>
        <taxon>Xylariales</taxon>
        <taxon>Microdochiaceae</taxon>
        <taxon>Microdochium</taxon>
    </lineage>
</organism>
<name>A0A9P8XSC3_9PEZI</name>
<protein>
    <recommendedName>
        <fullName evidence="3">Fungal N-terminal domain-containing protein</fullName>
    </recommendedName>
</protein>
<reference evidence="1" key="1">
    <citation type="journal article" date="2021" name="Nat. Commun.">
        <title>Genetic determinants of endophytism in the Arabidopsis root mycobiome.</title>
        <authorList>
            <person name="Mesny F."/>
            <person name="Miyauchi S."/>
            <person name="Thiergart T."/>
            <person name="Pickel B."/>
            <person name="Atanasova L."/>
            <person name="Karlsson M."/>
            <person name="Huettel B."/>
            <person name="Barry K.W."/>
            <person name="Haridas S."/>
            <person name="Chen C."/>
            <person name="Bauer D."/>
            <person name="Andreopoulos W."/>
            <person name="Pangilinan J."/>
            <person name="LaButti K."/>
            <person name="Riley R."/>
            <person name="Lipzen A."/>
            <person name="Clum A."/>
            <person name="Drula E."/>
            <person name="Henrissat B."/>
            <person name="Kohler A."/>
            <person name="Grigoriev I.V."/>
            <person name="Martin F.M."/>
            <person name="Hacquard S."/>
        </authorList>
    </citation>
    <scope>NUCLEOTIDE SEQUENCE</scope>
    <source>
        <strain evidence="1">MPI-CAGE-CH-0230</strain>
    </source>
</reference>
<evidence type="ECO:0000313" key="1">
    <source>
        <dbReference type="EMBL" id="KAH7014512.1"/>
    </source>
</evidence>
<comment type="caution">
    <text evidence="1">The sequence shown here is derived from an EMBL/GenBank/DDBJ whole genome shotgun (WGS) entry which is preliminary data.</text>
</comment>